<keyword evidence="4" id="KW-0233">DNA recombination</keyword>
<dbReference type="SUPFAM" id="SSF56349">
    <property type="entry name" value="DNA breaking-rejoining enzymes"/>
    <property type="match status" value="1"/>
</dbReference>
<dbReference type="Proteomes" id="UP001056201">
    <property type="component" value="Chromosome 1"/>
</dbReference>
<dbReference type="EMBL" id="CP097635">
    <property type="protein sequence ID" value="URI07678.1"/>
    <property type="molecule type" value="Genomic_DNA"/>
</dbReference>
<evidence type="ECO:0000256" key="1">
    <source>
        <dbReference type="ARBA" id="ARBA00022829"/>
    </source>
</evidence>
<dbReference type="InterPro" id="IPR010998">
    <property type="entry name" value="Integrase_recombinase_N"/>
</dbReference>
<dbReference type="PROSITE" id="PS51900">
    <property type="entry name" value="CB"/>
    <property type="match status" value="1"/>
</dbReference>
<reference evidence="8" key="1">
    <citation type="submission" date="2022-05" db="EMBL/GenBank/DDBJ databases">
        <title>An RpoN-dependent PEP-CTERM gene is involved in floc formation of an Aquincola tertiaricarbonis strain.</title>
        <authorList>
            <person name="Qiu D."/>
            <person name="Xia M."/>
        </authorList>
    </citation>
    <scope>NUCLEOTIDE SEQUENCE</scope>
    <source>
        <strain evidence="8">RN12</strain>
    </source>
</reference>
<evidence type="ECO:0000256" key="5">
    <source>
        <dbReference type="PROSITE-ProRule" id="PRU01248"/>
    </source>
</evidence>
<evidence type="ECO:0000313" key="9">
    <source>
        <dbReference type="Proteomes" id="UP001056201"/>
    </source>
</evidence>
<dbReference type="PANTHER" id="PTHR30349">
    <property type="entry name" value="PHAGE INTEGRASE-RELATED"/>
    <property type="match status" value="1"/>
</dbReference>
<feature type="domain" description="Core-binding (CB)" evidence="7">
    <location>
        <begin position="220"/>
        <end position="324"/>
    </location>
</feature>
<dbReference type="InterPro" id="IPR013762">
    <property type="entry name" value="Integrase-like_cat_sf"/>
</dbReference>
<keyword evidence="1" id="KW-0159">Chromosome partition</keyword>
<evidence type="ECO:0000256" key="2">
    <source>
        <dbReference type="ARBA" id="ARBA00022908"/>
    </source>
</evidence>
<dbReference type="InterPro" id="IPR044068">
    <property type="entry name" value="CB"/>
</dbReference>
<sequence length="565" mass="62045">MEIEPSSASASHKDPSWPDEAALAAYRAWLPGVPSRAAVDRYLPDRHAAGASARSVIGRIKRQLVVFATSRAQADMAAVLVASSPFDRKLAKAAAAAIETLRGMPSPQPLIGDAVERWLPVRLVGVLRAAGIRTLADLTLRVPRRRRWWAGIEGLGPAGARHIEAFFAQHPALTERARALVTVAQAQELVPWERLVVPEDVDGSRGTFRAPRARCALAASNDYQAVNAWLSLHESAATQRAYRKKAERLILWAIVERGRALSSLTTEDAIAYRAFLRHPSPRARWVGAPQPRSSPAWRPFAGDLSARSAAYALSVLNALHRWLIEQRYVLANPFAGVKVRGGRPAQLDTSHAFAEHECKLVRVVADGLESSYGWSEPAAQRLRFMLDFAYATGLPISELVGALLGAIEADAHGDTWIRVVGKGHKAGKVVLPPLARAALDRYLVQRGLPVTPSKWRPYTPLIGSLGDDRNQISSWRLWRVMKRFFSTAADVVEEGTPALAEKLRLATPHWTRHTHATHLLQGGAELTTVRDNLRHASLATTSMYLHTDDARRAKQVTDRLAAPRS</sequence>
<dbReference type="InterPro" id="IPR002104">
    <property type="entry name" value="Integrase_catalytic"/>
</dbReference>
<dbReference type="InterPro" id="IPR022169">
    <property type="entry name" value="DUF3701"/>
</dbReference>
<accession>A0ABY4S3U4</accession>
<protein>
    <submittedName>
        <fullName evidence="8">Site-specific integrase</fullName>
    </submittedName>
</protein>
<dbReference type="PROSITE" id="PS51898">
    <property type="entry name" value="TYR_RECOMBINASE"/>
    <property type="match status" value="1"/>
</dbReference>
<name>A0ABY4S3U4_AQUTE</name>
<proteinExistence type="predicted"/>
<dbReference type="Gene3D" id="1.10.443.10">
    <property type="entry name" value="Intergrase catalytic core"/>
    <property type="match status" value="1"/>
</dbReference>
<evidence type="ECO:0000259" key="7">
    <source>
        <dbReference type="PROSITE" id="PS51900"/>
    </source>
</evidence>
<evidence type="ECO:0000259" key="6">
    <source>
        <dbReference type="PROSITE" id="PS51898"/>
    </source>
</evidence>
<keyword evidence="9" id="KW-1185">Reference proteome</keyword>
<organism evidence="8 9">
    <name type="scientific">Aquincola tertiaricarbonis</name>
    <dbReference type="NCBI Taxonomy" id="391953"/>
    <lineage>
        <taxon>Bacteria</taxon>
        <taxon>Pseudomonadati</taxon>
        <taxon>Pseudomonadota</taxon>
        <taxon>Betaproteobacteria</taxon>
        <taxon>Burkholderiales</taxon>
        <taxon>Sphaerotilaceae</taxon>
        <taxon>Aquincola</taxon>
    </lineage>
</organism>
<keyword evidence="2" id="KW-0229">DNA integration</keyword>
<dbReference type="InterPro" id="IPR050090">
    <property type="entry name" value="Tyrosine_recombinase_XerCD"/>
</dbReference>
<evidence type="ECO:0000313" key="8">
    <source>
        <dbReference type="EMBL" id="URI07678.1"/>
    </source>
</evidence>
<keyword evidence="3 5" id="KW-0238">DNA-binding</keyword>
<dbReference type="InterPro" id="IPR011010">
    <property type="entry name" value="DNA_brk_join_enz"/>
</dbReference>
<dbReference type="PANTHER" id="PTHR30349:SF81">
    <property type="entry name" value="TYROSINE RECOMBINASE XERC"/>
    <property type="match status" value="1"/>
</dbReference>
<dbReference type="Pfam" id="PF00589">
    <property type="entry name" value="Phage_integrase"/>
    <property type="match status" value="1"/>
</dbReference>
<dbReference type="Pfam" id="PF12482">
    <property type="entry name" value="DUF3701"/>
    <property type="match status" value="1"/>
</dbReference>
<evidence type="ECO:0000256" key="4">
    <source>
        <dbReference type="ARBA" id="ARBA00023172"/>
    </source>
</evidence>
<gene>
    <name evidence="8" type="ORF">MW290_03400</name>
</gene>
<feature type="domain" description="Tyr recombinase" evidence="6">
    <location>
        <begin position="358"/>
        <end position="558"/>
    </location>
</feature>
<dbReference type="Gene3D" id="1.10.150.130">
    <property type="match status" value="1"/>
</dbReference>
<evidence type="ECO:0000256" key="3">
    <source>
        <dbReference type="ARBA" id="ARBA00023125"/>
    </source>
</evidence>